<dbReference type="GO" id="GO:0016403">
    <property type="term" value="F:dimethylargininase activity"/>
    <property type="evidence" value="ECO:0007669"/>
    <property type="project" value="TreeGrafter"/>
</dbReference>
<dbReference type="PANTHER" id="PTHR12737:SF9">
    <property type="entry name" value="DIMETHYLARGININASE"/>
    <property type="match status" value="1"/>
</dbReference>
<name>A0A830H5U5_9CHLO</name>
<feature type="binding site" evidence="4">
    <location>
        <position position="77"/>
    </location>
    <ligand>
        <name>substrate</name>
    </ligand>
</feature>
<dbReference type="OrthoDB" id="26679at2759"/>
<evidence type="ECO:0000256" key="4">
    <source>
        <dbReference type="PIRSR" id="PIRSR633199-2"/>
    </source>
</evidence>
<dbReference type="SUPFAM" id="SSF55909">
    <property type="entry name" value="Pentein"/>
    <property type="match status" value="1"/>
</dbReference>
<evidence type="ECO:0000256" key="3">
    <source>
        <dbReference type="PIRSR" id="PIRSR633199-1"/>
    </source>
</evidence>
<evidence type="ECO:0000313" key="5">
    <source>
        <dbReference type="EMBL" id="GHP02435.1"/>
    </source>
</evidence>
<feature type="active site" description="Proton donor" evidence="3">
    <location>
        <position position="179"/>
    </location>
</feature>
<dbReference type="InterPro" id="IPR033199">
    <property type="entry name" value="DDAH-like"/>
</dbReference>
<feature type="binding site" evidence="4">
    <location>
        <position position="102"/>
    </location>
    <ligand>
        <name>substrate</name>
    </ligand>
</feature>
<dbReference type="Pfam" id="PF19420">
    <property type="entry name" value="DDAH_eukar"/>
    <property type="match status" value="1"/>
</dbReference>
<accession>A0A830H5U5</accession>
<keyword evidence="6" id="KW-1185">Reference proteome</keyword>
<reference evidence="5" key="1">
    <citation type="submission" date="2020-10" db="EMBL/GenBank/DDBJ databases">
        <title>Unveiling of a novel bifunctional photoreceptor, Dualchrome1, isolated from a cosmopolitan green alga.</title>
        <authorList>
            <person name="Suzuki S."/>
            <person name="Kawachi M."/>
        </authorList>
    </citation>
    <scope>NUCLEOTIDE SEQUENCE</scope>
    <source>
        <strain evidence="5">NIES 2893</strain>
    </source>
</reference>
<dbReference type="Proteomes" id="UP000660262">
    <property type="component" value="Unassembled WGS sequence"/>
</dbReference>
<dbReference type="EMBL" id="BNJQ01000003">
    <property type="protein sequence ID" value="GHP02435.1"/>
    <property type="molecule type" value="Genomic_DNA"/>
</dbReference>
<protein>
    <recommendedName>
        <fullName evidence="7">Dimethylargininase</fullName>
    </recommendedName>
</protein>
<comment type="similarity">
    <text evidence="1">Belongs to the DDAH family.</text>
</comment>
<dbReference type="GO" id="GO:0000052">
    <property type="term" value="P:citrulline metabolic process"/>
    <property type="evidence" value="ECO:0007669"/>
    <property type="project" value="TreeGrafter"/>
</dbReference>
<dbReference type="AlphaFoldDB" id="A0A830H5U5"/>
<organism evidence="5 6">
    <name type="scientific">Pycnococcus provasolii</name>
    <dbReference type="NCBI Taxonomy" id="41880"/>
    <lineage>
        <taxon>Eukaryota</taxon>
        <taxon>Viridiplantae</taxon>
        <taxon>Chlorophyta</taxon>
        <taxon>Pseudoscourfieldiophyceae</taxon>
        <taxon>Pseudoscourfieldiales</taxon>
        <taxon>Pycnococcaceae</taxon>
        <taxon>Pycnococcus</taxon>
    </lineage>
</organism>
<feature type="binding site" evidence="4">
    <location>
        <position position="35"/>
    </location>
    <ligand>
        <name>substrate</name>
    </ligand>
</feature>
<feature type="binding site" evidence="4">
    <location>
        <position position="260"/>
    </location>
    <ligand>
        <name>substrate</name>
    </ligand>
</feature>
<feature type="binding site" evidence="4">
    <location>
        <position position="148"/>
    </location>
    <ligand>
        <name>substrate</name>
    </ligand>
</feature>
<evidence type="ECO:0000256" key="2">
    <source>
        <dbReference type="ARBA" id="ARBA00022801"/>
    </source>
</evidence>
<evidence type="ECO:0008006" key="7">
    <source>
        <dbReference type="Google" id="ProtNLM"/>
    </source>
</evidence>
<sequence length="274" mass="29481">MSASSFSFSLSRPGRCFQFTHAITRTPSISITNGLRAEDRGAPSPDLFREEHAAYVSALSETGATVICLPPLEDFPDSVFVEDPALILCGRAIVLQPGAETRRGEAAAIRDDLLRYTDGVIDLNTDGFVEGGDILCTDHEVLIGLSARTNEAGVEDLRSVVESLGYRLRVVNTPPEILHFKTESSLLDADTILATPLLARSGCFDGYRVIETPDGEEAAANSIRFNDTVFVSKGFDRTAEKLDAAGYKVKVLSTSQAALVDGGLSCLSLRYSLD</sequence>
<dbReference type="Gene3D" id="3.75.10.10">
    <property type="entry name" value="L-arginine/glycine Amidinotransferase, Chain A"/>
    <property type="match status" value="1"/>
</dbReference>
<dbReference type="GO" id="GO:0045429">
    <property type="term" value="P:positive regulation of nitric oxide biosynthetic process"/>
    <property type="evidence" value="ECO:0007669"/>
    <property type="project" value="TreeGrafter"/>
</dbReference>
<evidence type="ECO:0000313" key="6">
    <source>
        <dbReference type="Proteomes" id="UP000660262"/>
    </source>
</evidence>
<feature type="active site" description="Nucleophile" evidence="3">
    <location>
        <position position="266"/>
    </location>
</feature>
<keyword evidence="2" id="KW-0378">Hydrolase</keyword>
<dbReference type="GO" id="GO:0006525">
    <property type="term" value="P:arginine metabolic process"/>
    <property type="evidence" value="ECO:0007669"/>
    <property type="project" value="TreeGrafter"/>
</dbReference>
<evidence type="ECO:0000256" key="1">
    <source>
        <dbReference type="ARBA" id="ARBA00008532"/>
    </source>
</evidence>
<dbReference type="PANTHER" id="PTHR12737">
    <property type="entry name" value="DIMETHYLARGININE DIMETHYLAMINOHYDROLASE"/>
    <property type="match status" value="1"/>
</dbReference>
<dbReference type="GO" id="GO:0016597">
    <property type="term" value="F:amino acid binding"/>
    <property type="evidence" value="ECO:0007669"/>
    <property type="project" value="TreeGrafter"/>
</dbReference>
<gene>
    <name evidence="5" type="ORF">PPROV_000119200</name>
</gene>
<comment type="caution">
    <text evidence="5">The sequence shown here is derived from an EMBL/GenBank/DDBJ whole genome shotgun (WGS) entry which is preliminary data.</text>
</comment>
<proteinExistence type="inferred from homology"/>
<feature type="binding site" evidence="4">
    <location>
        <begin position="82"/>
        <end position="83"/>
    </location>
    <ligand>
        <name>substrate</name>
    </ligand>
</feature>